<evidence type="ECO:0000313" key="12">
    <source>
        <dbReference type="EMBL" id="OGZ65475.1"/>
    </source>
</evidence>
<dbReference type="EMBL" id="MHOQ01000044">
    <property type="protein sequence ID" value="OGZ65475.1"/>
    <property type="molecule type" value="Genomic_DNA"/>
</dbReference>
<feature type="transmembrane region" description="Helical" evidence="10">
    <location>
        <begin position="12"/>
        <end position="35"/>
    </location>
</feature>
<dbReference type="InterPro" id="IPR048634">
    <property type="entry name" value="SecD_SecF_C"/>
</dbReference>
<name>A0A1G2HSS2_9BACT</name>
<comment type="similarity">
    <text evidence="10">Belongs to the SecD/SecF family. SecF subfamily.</text>
</comment>
<sequence length="305" mass="34064">MFPFTKYSKIYYIFSGFLIVVSVASLIFFGLKFGIEFTGGSNMEIEFNPPAGGQRPSNEEISNSLLEFDLGEIIVQPTGNNGAVLRFKGVDEAQHQQILSKLNESFLVQENNFQYIGPSVGNELKNKTLISISLALLVITLYIAFAFRKVSKPVSSWKYGVTSLIALFHDIIIPLGVFSVLGKFYHIEITVPIIAALLTIIGFSVHDTIVIFDRIRENILRKGNNEFRQTIDLSLNQTVGRSISTVFTVLIVMFALFFFGGITLKYFSLALIIGIAAGTYSSIFIASSLLITWKEWDDRRLLKKG</sequence>
<evidence type="ECO:0000256" key="9">
    <source>
        <dbReference type="ARBA" id="ARBA00023136"/>
    </source>
</evidence>
<feature type="transmembrane region" description="Helical" evidence="10">
    <location>
        <begin position="159"/>
        <end position="181"/>
    </location>
</feature>
<keyword evidence="2 10" id="KW-0813">Transport</keyword>
<dbReference type="InterPro" id="IPR022646">
    <property type="entry name" value="SecD/SecF_CS"/>
</dbReference>
<evidence type="ECO:0000256" key="7">
    <source>
        <dbReference type="ARBA" id="ARBA00022989"/>
    </source>
</evidence>
<dbReference type="GO" id="GO:0015450">
    <property type="term" value="F:protein-transporting ATPase activity"/>
    <property type="evidence" value="ECO:0007669"/>
    <property type="project" value="InterPro"/>
</dbReference>
<dbReference type="InterPro" id="IPR055344">
    <property type="entry name" value="SecD_SecF_C_bact"/>
</dbReference>
<feature type="transmembrane region" description="Helical" evidence="10">
    <location>
        <begin position="193"/>
        <end position="212"/>
    </location>
</feature>
<keyword evidence="7 10" id="KW-1133">Transmembrane helix</keyword>
<keyword evidence="6 10" id="KW-0653">Protein transport</keyword>
<dbReference type="PANTHER" id="PTHR30081:SF8">
    <property type="entry name" value="PROTEIN TRANSLOCASE SUBUNIT SECF"/>
    <property type="match status" value="1"/>
</dbReference>
<dbReference type="Pfam" id="PF02355">
    <property type="entry name" value="SecD_SecF_C"/>
    <property type="match status" value="1"/>
</dbReference>
<gene>
    <name evidence="10" type="primary">secF</name>
    <name evidence="12" type="ORF">A3D34_03085</name>
</gene>
<evidence type="ECO:0000256" key="8">
    <source>
        <dbReference type="ARBA" id="ARBA00023010"/>
    </source>
</evidence>
<evidence type="ECO:0000259" key="11">
    <source>
        <dbReference type="PROSITE" id="PS50156"/>
    </source>
</evidence>
<comment type="subunit">
    <text evidence="10">Forms a complex with SecD. Part of the essential Sec protein translocation apparatus which comprises SecA, SecYEG and auxiliary proteins SecDF. Other proteins may also be involved.</text>
</comment>
<comment type="caution">
    <text evidence="12">The sequence shown here is derived from an EMBL/GenBank/DDBJ whole genome shotgun (WGS) entry which is preliminary data.</text>
</comment>
<dbReference type="SUPFAM" id="SSF82866">
    <property type="entry name" value="Multidrug efflux transporter AcrB transmembrane domain"/>
    <property type="match status" value="1"/>
</dbReference>
<dbReference type="InterPro" id="IPR022645">
    <property type="entry name" value="SecD/SecF_bac"/>
</dbReference>
<accession>A0A1G2HSS2</accession>
<comment type="function">
    <text evidence="10">Part of the Sec protein translocase complex. Interacts with the SecYEG preprotein conducting channel. SecDF uses the proton motive force (PMF) to complete protein translocation after the ATP-dependent function of SecA.</text>
</comment>
<keyword evidence="4" id="KW-0997">Cell inner membrane</keyword>
<evidence type="ECO:0000256" key="6">
    <source>
        <dbReference type="ARBA" id="ARBA00022927"/>
    </source>
</evidence>
<dbReference type="InterPro" id="IPR005665">
    <property type="entry name" value="SecF_bac"/>
</dbReference>
<dbReference type="Pfam" id="PF07549">
    <property type="entry name" value="Sec_GG"/>
    <property type="match status" value="1"/>
</dbReference>
<evidence type="ECO:0000313" key="13">
    <source>
        <dbReference type="Proteomes" id="UP000179183"/>
    </source>
</evidence>
<dbReference type="Gene3D" id="1.20.1640.10">
    <property type="entry name" value="Multidrug efflux transporter AcrB transmembrane domain"/>
    <property type="match status" value="1"/>
</dbReference>
<dbReference type="GO" id="GO:0043952">
    <property type="term" value="P:protein transport by the Sec complex"/>
    <property type="evidence" value="ECO:0007669"/>
    <property type="project" value="UniProtKB-UniRule"/>
</dbReference>
<dbReference type="PANTHER" id="PTHR30081">
    <property type="entry name" value="PROTEIN-EXPORT MEMBRANE PROTEIN SEC"/>
    <property type="match status" value="1"/>
</dbReference>
<evidence type="ECO:0000256" key="2">
    <source>
        <dbReference type="ARBA" id="ARBA00022448"/>
    </source>
</evidence>
<proteinExistence type="inferred from homology"/>
<dbReference type="InterPro" id="IPR000731">
    <property type="entry name" value="SSD"/>
</dbReference>
<feature type="transmembrane region" description="Helical" evidence="10">
    <location>
        <begin position="270"/>
        <end position="293"/>
    </location>
</feature>
<dbReference type="PROSITE" id="PS50156">
    <property type="entry name" value="SSD"/>
    <property type="match status" value="1"/>
</dbReference>
<organism evidence="12 13">
    <name type="scientific">Candidatus Staskawiczbacteria bacterium RIFCSPHIGHO2_02_FULL_33_16</name>
    <dbReference type="NCBI Taxonomy" id="1802204"/>
    <lineage>
        <taxon>Bacteria</taxon>
        <taxon>Candidatus Staskawicziibacteriota</taxon>
    </lineage>
</organism>
<evidence type="ECO:0000256" key="10">
    <source>
        <dbReference type="HAMAP-Rule" id="MF_01464"/>
    </source>
</evidence>
<feature type="transmembrane region" description="Helical" evidence="10">
    <location>
        <begin position="243"/>
        <end position="264"/>
    </location>
</feature>
<comment type="subcellular location">
    <subcellularLocation>
        <location evidence="1 10">Cell membrane</location>
        <topology evidence="1 10">Multi-pass membrane protein</topology>
    </subcellularLocation>
</comment>
<keyword evidence="8 10" id="KW-0811">Translocation</keyword>
<evidence type="ECO:0000256" key="3">
    <source>
        <dbReference type="ARBA" id="ARBA00022475"/>
    </source>
</evidence>
<keyword evidence="3 10" id="KW-1003">Cell membrane</keyword>
<dbReference type="Proteomes" id="UP000179183">
    <property type="component" value="Unassembled WGS sequence"/>
</dbReference>
<keyword evidence="9 10" id="KW-0472">Membrane</keyword>
<dbReference type="NCBIfam" id="TIGR00966">
    <property type="entry name" value="transloc_SecF"/>
    <property type="match status" value="1"/>
</dbReference>
<evidence type="ECO:0000256" key="1">
    <source>
        <dbReference type="ARBA" id="ARBA00004651"/>
    </source>
</evidence>
<feature type="transmembrane region" description="Helical" evidence="10">
    <location>
        <begin position="128"/>
        <end position="147"/>
    </location>
</feature>
<reference evidence="12 13" key="1">
    <citation type="journal article" date="2016" name="Nat. Commun.">
        <title>Thousands of microbial genomes shed light on interconnected biogeochemical processes in an aquifer system.</title>
        <authorList>
            <person name="Anantharaman K."/>
            <person name="Brown C.T."/>
            <person name="Hug L.A."/>
            <person name="Sharon I."/>
            <person name="Castelle C.J."/>
            <person name="Probst A.J."/>
            <person name="Thomas B.C."/>
            <person name="Singh A."/>
            <person name="Wilkins M.J."/>
            <person name="Karaoz U."/>
            <person name="Brodie E.L."/>
            <person name="Williams K.H."/>
            <person name="Hubbard S.S."/>
            <person name="Banfield J.F."/>
        </authorList>
    </citation>
    <scope>NUCLEOTIDE SEQUENCE [LARGE SCALE GENOMIC DNA]</scope>
</reference>
<dbReference type="InterPro" id="IPR022813">
    <property type="entry name" value="SecD/SecF_arch_bac"/>
</dbReference>
<dbReference type="GO" id="GO:0006605">
    <property type="term" value="P:protein targeting"/>
    <property type="evidence" value="ECO:0007669"/>
    <property type="project" value="UniProtKB-UniRule"/>
</dbReference>
<keyword evidence="5 10" id="KW-0812">Transmembrane</keyword>
<protein>
    <recommendedName>
        <fullName evidence="10">Protein-export membrane protein SecF</fullName>
    </recommendedName>
</protein>
<dbReference type="HAMAP" id="MF_01464_B">
    <property type="entry name" value="SecF_B"/>
    <property type="match status" value="1"/>
</dbReference>
<dbReference type="GO" id="GO:0005886">
    <property type="term" value="C:plasma membrane"/>
    <property type="evidence" value="ECO:0007669"/>
    <property type="project" value="UniProtKB-SubCell"/>
</dbReference>
<feature type="domain" description="SSD" evidence="11">
    <location>
        <begin position="128"/>
        <end position="292"/>
    </location>
</feature>
<evidence type="ECO:0000256" key="4">
    <source>
        <dbReference type="ARBA" id="ARBA00022519"/>
    </source>
</evidence>
<evidence type="ECO:0000256" key="5">
    <source>
        <dbReference type="ARBA" id="ARBA00022692"/>
    </source>
</evidence>
<dbReference type="PRINTS" id="PR01755">
    <property type="entry name" value="SECFTRNLCASE"/>
</dbReference>
<dbReference type="AlphaFoldDB" id="A0A1G2HSS2"/>
<dbReference type="GO" id="GO:0065002">
    <property type="term" value="P:intracellular protein transmembrane transport"/>
    <property type="evidence" value="ECO:0007669"/>
    <property type="project" value="UniProtKB-UniRule"/>
</dbReference>
<dbReference type="NCBIfam" id="TIGR00916">
    <property type="entry name" value="2A0604s01"/>
    <property type="match status" value="1"/>
</dbReference>